<protein>
    <submittedName>
        <fullName evidence="4">GNAT family N-acetyltransferase</fullName>
    </submittedName>
</protein>
<gene>
    <name evidence="4" type="ORF">CA984_19085</name>
</gene>
<dbReference type="PROSITE" id="PS51186">
    <property type="entry name" value="GNAT"/>
    <property type="match status" value="1"/>
</dbReference>
<keyword evidence="5" id="KW-1185">Reference proteome</keyword>
<dbReference type="Gene3D" id="3.40.630.30">
    <property type="match status" value="1"/>
</dbReference>
<reference evidence="4 5" key="1">
    <citation type="submission" date="2017-05" db="EMBL/GenBank/DDBJ databases">
        <title>Biotechnological potential of actinobacteria isolated from South African environments.</title>
        <authorList>
            <person name="Le Roes-Hill M."/>
            <person name="Prins A."/>
            <person name="Durrell K.A."/>
        </authorList>
    </citation>
    <scope>NUCLEOTIDE SEQUENCE [LARGE SCALE GENOMIC DNA]</scope>
    <source>
        <strain evidence="4">M26</strain>
    </source>
</reference>
<keyword evidence="2" id="KW-0012">Acyltransferase</keyword>
<evidence type="ECO:0000259" key="3">
    <source>
        <dbReference type="PROSITE" id="PS51186"/>
    </source>
</evidence>
<dbReference type="InterPro" id="IPR000182">
    <property type="entry name" value="GNAT_dom"/>
</dbReference>
<dbReference type="AlphaFoldDB" id="A0A243RKD5"/>
<evidence type="ECO:0000256" key="1">
    <source>
        <dbReference type="ARBA" id="ARBA00022679"/>
    </source>
</evidence>
<keyword evidence="1 4" id="KW-0808">Transferase</keyword>
<dbReference type="InterPro" id="IPR016181">
    <property type="entry name" value="Acyl_CoA_acyltransferase"/>
</dbReference>
<dbReference type="EMBL" id="NGFP01000083">
    <property type="protein sequence ID" value="OUC95346.1"/>
    <property type="molecule type" value="Genomic_DNA"/>
</dbReference>
<comment type="caution">
    <text evidence="4">The sequence shown here is derived from an EMBL/GenBank/DDBJ whole genome shotgun (WGS) entry which is preliminary data.</text>
</comment>
<name>A0A243RKD5_9ACTN</name>
<dbReference type="PANTHER" id="PTHR43420">
    <property type="entry name" value="ACETYLTRANSFERASE"/>
    <property type="match status" value="1"/>
</dbReference>
<sequence>MAIVLGEPGVDGLSGVVGVLREWQHDRAPMQLHPGDLGWFWRFGAEATAAAVRTWSRDGRILAVGLLDGPGLLRLTIAPEAQREEELAQQLVEDVTEPERGVLPEGKANIEAPMGALVQDLLAEGGWNTDEPWTPLRRDLTEPVKDPGVRIQVAGPEQAHVRAAVQRAAFDRSSFTEERWHAMAAGSPYADARCLVAYDERGDAVAAVTVWSAGPGSPGLLEPMGVHREHRGHGYGKAITVAAAAALRELGSSSAIVCTPSSNAGAVATYRSAGFRPLPEVRDRYRDA</sequence>
<dbReference type="RefSeq" id="WP_086574259.1">
    <property type="nucleotide sequence ID" value="NZ_NGFP01000083.1"/>
</dbReference>
<dbReference type="CDD" id="cd04301">
    <property type="entry name" value="NAT_SF"/>
    <property type="match status" value="1"/>
</dbReference>
<evidence type="ECO:0000313" key="5">
    <source>
        <dbReference type="Proteomes" id="UP000194761"/>
    </source>
</evidence>
<dbReference type="Proteomes" id="UP000194761">
    <property type="component" value="Unassembled WGS sequence"/>
</dbReference>
<dbReference type="SUPFAM" id="SSF55729">
    <property type="entry name" value="Acyl-CoA N-acyltransferases (Nat)"/>
    <property type="match status" value="1"/>
</dbReference>
<evidence type="ECO:0000313" key="4">
    <source>
        <dbReference type="EMBL" id="OUC95346.1"/>
    </source>
</evidence>
<dbReference type="GO" id="GO:0016747">
    <property type="term" value="F:acyltransferase activity, transferring groups other than amino-acyl groups"/>
    <property type="evidence" value="ECO:0007669"/>
    <property type="project" value="InterPro"/>
</dbReference>
<dbReference type="Pfam" id="PF00583">
    <property type="entry name" value="Acetyltransf_1"/>
    <property type="match status" value="1"/>
</dbReference>
<feature type="domain" description="N-acetyltransferase" evidence="3">
    <location>
        <begin position="149"/>
        <end position="288"/>
    </location>
</feature>
<organism evidence="4 5">
    <name type="scientific">Streptosporangium minutum</name>
    <dbReference type="NCBI Taxonomy" id="569862"/>
    <lineage>
        <taxon>Bacteria</taxon>
        <taxon>Bacillati</taxon>
        <taxon>Actinomycetota</taxon>
        <taxon>Actinomycetes</taxon>
        <taxon>Streptosporangiales</taxon>
        <taxon>Streptosporangiaceae</taxon>
        <taxon>Streptosporangium</taxon>
    </lineage>
</organism>
<accession>A0A243RKD5</accession>
<proteinExistence type="predicted"/>
<evidence type="ECO:0000256" key="2">
    <source>
        <dbReference type="ARBA" id="ARBA00023315"/>
    </source>
</evidence>
<dbReference type="InterPro" id="IPR050680">
    <property type="entry name" value="YpeA/RimI_acetyltransf"/>
</dbReference>